<evidence type="ECO:0000313" key="6">
    <source>
        <dbReference type="EMBL" id="TYO94927.1"/>
    </source>
</evidence>
<protein>
    <submittedName>
        <fullName evidence="6">Acetoacetyl-CoA synthetase</fullName>
    </submittedName>
</protein>
<dbReference type="InterPro" id="IPR045851">
    <property type="entry name" value="AMP-bd_C_sf"/>
</dbReference>
<name>A0A5S4ZQF3_9FIRM</name>
<evidence type="ECO:0000256" key="2">
    <source>
        <dbReference type="ARBA" id="ARBA00022598"/>
    </source>
</evidence>
<dbReference type="PANTHER" id="PTHR42921">
    <property type="entry name" value="ACETOACETYL-COA SYNTHETASE"/>
    <property type="match status" value="1"/>
</dbReference>
<dbReference type="InterPro" id="IPR042099">
    <property type="entry name" value="ANL_N_sf"/>
</dbReference>
<dbReference type="CDD" id="cd05943">
    <property type="entry name" value="AACS"/>
    <property type="match status" value="1"/>
</dbReference>
<gene>
    <name evidence="6" type="ORF">LX24_01942</name>
</gene>
<dbReference type="GO" id="GO:0006629">
    <property type="term" value="P:lipid metabolic process"/>
    <property type="evidence" value="ECO:0007669"/>
    <property type="project" value="InterPro"/>
</dbReference>
<dbReference type="InterPro" id="IPR020845">
    <property type="entry name" value="AMP-binding_CS"/>
</dbReference>
<dbReference type="Pfam" id="PF00501">
    <property type="entry name" value="AMP-binding"/>
    <property type="match status" value="1"/>
</dbReference>
<evidence type="ECO:0000259" key="5">
    <source>
        <dbReference type="Pfam" id="PF00501"/>
    </source>
</evidence>
<accession>A0A5S4ZQF3</accession>
<dbReference type="EMBL" id="VNHM01000010">
    <property type="protein sequence ID" value="TYO94927.1"/>
    <property type="molecule type" value="Genomic_DNA"/>
</dbReference>
<dbReference type="NCBIfam" id="TIGR01217">
    <property type="entry name" value="ac_ac_CoA_syn"/>
    <property type="match status" value="1"/>
</dbReference>
<dbReference type="InterPro" id="IPR000873">
    <property type="entry name" value="AMP-dep_synth/lig_dom"/>
</dbReference>
<comment type="caution">
    <text evidence="6">The sequence shown here is derived from an EMBL/GenBank/DDBJ whole genome shotgun (WGS) entry which is preliminary data.</text>
</comment>
<keyword evidence="7" id="KW-1185">Reference proteome</keyword>
<dbReference type="Proteomes" id="UP000323166">
    <property type="component" value="Unassembled WGS sequence"/>
</dbReference>
<keyword evidence="4" id="KW-0067">ATP-binding</keyword>
<proteinExistence type="inferred from homology"/>
<evidence type="ECO:0000256" key="4">
    <source>
        <dbReference type="ARBA" id="ARBA00022840"/>
    </source>
</evidence>
<evidence type="ECO:0000313" key="7">
    <source>
        <dbReference type="Proteomes" id="UP000323166"/>
    </source>
</evidence>
<dbReference type="NCBIfam" id="NF002937">
    <property type="entry name" value="PRK03584.1"/>
    <property type="match status" value="1"/>
</dbReference>
<dbReference type="GO" id="GO:0005524">
    <property type="term" value="F:ATP binding"/>
    <property type="evidence" value="ECO:0007669"/>
    <property type="project" value="UniProtKB-KW"/>
</dbReference>
<dbReference type="RefSeq" id="WP_166511952.1">
    <property type="nucleotide sequence ID" value="NZ_VNHM01000010.1"/>
</dbReference>
<dbReference type="PANTHER" id="PTHR42921:SF1">
    <property type="entry name" value="ACETOACETYL-COA SYNTHETASE"/>
    <property type="match status" value="1"/>
</dbReference>
<dbReference type="PROSITE" id="PS00455">
    <property type="entry name" value="AMP_BINDING"/>
    <property type="match status" value="1"/>
</dbReference>
<comment type="similarity">
    <text evidence="1">Belongs to the ATP-dependent AMP-binding enzyme family.</text>
</comment>
<keyword evidence="2" id="KW-0436">Ligase</keyword>
<dbReference type="SUPFAM" id="SSF56801">
    <property type="entry name" value="Acetyl-CoA synthetase-like"/>
    <property type="match status" value="1"/>
</dbReference>
<evidence type="ECO:0000256" key="3">
    <source>
        <dbReference type="ARBA" id="ARBA00022741"/>
    </source>
</evidence>
<dbReference type="InterPro" id="IPR005914">
    <property type="entry name" value="Acac_CoA_synth"/>
</dbReference>
<organism evidence="6 7">
    <name type="scientific">Desulfallas thermosapovorans DSM 6562</name>
    <dbReference type="NCBI Taxonomy" id="1121431"/>
    <lineage>
        <taxon>Bacteria</taxon>
        <taxon>Bacillati</taxon>
        <taxon>Bacillota</taxon>
        <taxon>Clostridia</taxon>
        <taxon>Eubacteriales</taxon>
        <taxon>Desulfallaceae</taxon>
        <taxon>Desulfallas</taxon>
    </lineage>
</organism>
<dbReference type="Gene3D" id="3.40.50.12780">
    <property type="entry name" value="N-terminal domain of ligase-like"/>
    <property type="match status" value="1"/>
</dbReference>
<dbReference type="GO" id="GO:0030729">
    <property type="term" value="F:acetoacetate-CoA ligase activity"/>
    <property type="evidence" value="ECO:0007669"/>
    <property type="project" value="InterPro"/>
</dbReference>
<evidence type="ECO:0000256" key="1">
    <source>
        <dbReference type="ARBA" id="ARBA00006432"/>
    </source>
</evidence>
<sequence length="650" mass="72602">MQTPLWSPSEERKQKANMTAFINYVNKKYGLNFGDYAALYDWSINHSADFWASMWEFGEVKFSRQYDEVVVDQQDMLASRWFSGAMLNFAENLLRYRDDRVALIFKGEGREPVRITYAQLYDQVARLACSLKEMGITAGDRIAGFMPNMAQTVIAMLAATSMGAIWSSCSPDFGIKGVLDRFGQIQPRVLFTANGYYYNGKSHDSLGRVANIIKEIPSVEKVVVVPYTEEQPDLSGLPNAVLFDDFLSSTPGQEIEFAQLPFDHPLYIMYSSGTTGVPKCIVHGAGGTLLQHLKELKLHTDVKREDTIFYFTTCGWMMWNWLVSSLALGATVLLYDGSPFYPEPGVLWRLAQDEKISIFGTSAKYLAALEKEGVKPGQTYDLSSLKAILSTGSPLSVESFEYVYRDIKQDVCLSSISGGTDIISCFALGNPIGPVYAGELQCRGLGMRVEALDSKGKSLLKQKGELTCVASFPSMPIYFWNDENNVKYKKAYFSVYPNIWHHGDYIEITETGGVIIYGRSDATLNPGGVRIGTAEIYRQVESLEEIKDSLVVGQNWDNDVRVILFVKLAENVILTDALVNKIKSTIRENTTPRHVPAKIIAVEDIPYTISGKKVELAVRNIIHNEPVENRDALANPEALDLYKDLADLQV</sequence>
<keyword evidence="3" id="KW-0547">Nucleotide-binding</keyword>
<reference evidence="6 7" key="1">
    <citation type="submission" date="2019-07" db="EMBL/GenBank/DDBJ databases">
        <title>Genomic Encyclopedia of Type Strains, Phase I: the one thousand microbial genomes (KMG-I) project.</title>
        <authorList>
            <person name="Kyrpides N."/>
        </authorList>
    </citation>
    <scope>NUCLEOTIDE SEQUENCE [LARGE SCALE GENOMIC DNA]</scope>
    <source>
        <strain evidence="6 7">DSM 6562</strain>
    </source>
</reference>
<dbReference type="Gene3D" id="3.30.300.30">
    <property type="match status" value="1"/>
</dbReference>
<dbReference type="AlphaFoldDB" id="A0A5S4ZQF3"/>
<feature type="domain" description="AMP-dependent synthetase/ligase" evidence="5">
    <location>
        <begin position="92"/>
        <end position="411"/>
    </location>
</feature>